<feature type="non-terminal residue" evidence="1">
    <location>
        <position position="38"/>
    </location>
</feature>
<name>X1EDJ8_9ZZZZ</name>
<evidence type="ECO:0000313" key="1">
    <source>
        <dbReference type="EMBL" id="GAH06738.1"/>
    </source>
</evidence>
<reference evidence="1" key="1">
    <citation type="journal article" date="2014" name="Front. Microbiol.">
        <title>High frequency of phylogenetically diverse reductive dehalogenase-homologous genes in deep subseafloor sedimentary metagenomes.</title>
        <authorList>
            <person name="Kawai M."/>
            <person name="Futagami T."/>
            <person name="Toyoda A."/>
            <person name="Takaki Y."/>
            <person name="Nishi S."/>
            <person name="Hori S."/>
            <person name="Arai W."/>
            <person name="Tsubouchi T."/>
            <person name="Morono Y."/>
            <person name="Uchiyama I."/>
            <person name="Ito T."/>
            <person name="Fujiyama A."/>
            <person name="Inagaki F."/>
            <person name="Takami H."/>
        </authorList>
    </citation>
    <scope>NUCLEOTIDE SEQUENCE</scope>
    <source>
        <strain evidence="1">Expedition CK06-06</strain>
    </source>
</reference>
<dbReference type="AlphaFoldDB" id="X1EDJ8"/>
<organism evidence="1">
    <name type="scientific">marine sediment metagenome</name>
    <dbReference type="NCBI Taxonomy" id="412755"/>
    <lineage>
        <taxon>unclassified sequences</taxon>
        <taxon>metagenomes</taxon>
        <taxon>ecological metagenomes</taxon>
    </lineage>
</organism>
<comment type="caution">
    <text evidence="1">The sequence shown here is derived from an EMBL/GenBank/DDBJ whole genome shotgun (WGS) entry which is preliminary data.</text>
</comment>
<protein>
    <submittedName>
        <fullName evidence="1">Uncharacterized protein</fullName>
    </submittedName>
</protein>
<gene>
    <name evidence="1" type="ORF">S01H4_59186</name>
</gene>
<dbReference type="EMBL" id="BART01034675">
    <property type="protein sequence ID" value="GAH06738.1"/>
    <property type="molecule type" value="Genomic_DNA"/>
</dbReference>
<sequence>MSPRRTIKKELESIRISLPPQLIKDAEKIIEEGKIPGV</sequence>
<accession>X1EDJ8</accession>
<proteinExistence type="predicted"/>